<evidence type="ECO:0000256" key="14">
    <source>
        <dbReference type="RuleBase" id="RU364088"/>
    </source>
</evidence>
<dbReference type="AlphaFoldDB" id="A0A562QUG8"/>
<keyword evidence="9 14" id="KW-0418">Kinase</keyword>
<dbReference type="PROSITE" id="PS50885">
    <property type="entry name" value="HAMP"/>
    <property type="match status" value="1"/>
</dbReference>
<evidence type="ECO:0000256" key="12">
    <source>
        <dbReference type="ARBA" id="ARBA00023012"/>
    </source>
</evidence>
<dbReference type="Pfam" id="PF02518">
    <property type="entry name" value="HATPase_c"/>
    <property type="match status" value="1"/>
</dbReference>
<evidence type="ECO:0000256" key="3">
    <source>
        <dbReference type="ARBA" id="ARBA00022475"/>
    </source>
</evidence>
<keyword evidence="6 14" id="KW-0808">Transferase</keyword>
<keyword evidence="13 14" id="KW-0472">Membrane</keyword>
<dbReference type="InterPro" id="IPR036097">
    <property type="entry name" value="HisK_dim/P_sf"/>
</dbReference>
<dbReference type="PROSITE" id="PS50109">
    <property type="entry name" value="HIS_KIN"/>
    <property type="match status" value="1"/>
</dbReference>
<evidence type="ECO:0000256" key="5">
    <source>
        <dbReference type="ARBA" id="ARBA00022553"/>
    </source>
</evidence>
<reference evidence="17 18" key="1">
    <citation type="journal article" date="2015" name="Stand. Genomic Sci.">
        <title>Genomic Encyclopedia of Bacterial and Archaeal Type Strains, Phase III: the genomes of soil and plant-associated and newly described type strains.</title>
        <authorList>
            <person name="Whitman W.B."/>
            <person name="Woyke T."/>
            <person name="Klenk H.P."/>
            <person name="Zhou Y."/>
            <person name="Lilburn T.G."/>
            <person name="Beck B.J."/>
            <person name="De Vos P."/>
            <person name="Vandamme P."/>
            <person name="Eisen J.A."/>
            <person name="Garrity G."/>
            <person name="Hugenholtz P."/>
            <person name="Kyrpides N.C."/>
        </authorList>
    </citation>
    <scope>NUCLEOTIDE SEQUENCE [LARGE SCALE GENOMIC DNA]</scope>
    <source>
        <strain evidence="17 18">CGMCC 1.10822</strain>
    </source>
</reference>
<organism evidence="17 18">
    <name type="scientific">Pseudoduganella lurida</name>
    <dbReference type="NCBI Taxonomy" id="1036180"/>
    <lineage>
        <taxon>Bacteria</taxon>
        <taxon>Pseudomonadati</taxon>
        <taxon>Pseudomonadota</taxon>
        <taxon>Betaproteobacteria</taxon>
        <taxon>Burkholderiales</taxon>
        <taxon>Oxalobacteraceae</taxon>
        <taxon>Telluria group</taxon>
        <taxon>Pseudoduganella</taxon>
    </lineage>
</organism>
<dbReference type="Pfam" id="PF00512">
    <property type="entry name" value="HisKA"/>
    <property type="match status" value="1"/>
</dbReference>
<evidence type="ECO:0000313" key="17">
    <source>
        <dbReference type="EMBL" id="TWI60273.1"/>
    </source>
</evidence>
<evidence type="ECO:0000256" key="11">
    <source>
        <dbReference type="ARBA" id="ARBA00022989"/>
    </source>
</evidence>
<keyword evidence="5" id="KW-0597">Phosphoprotein</keyword>
<proteinExistence type="predicted"/>
<evidence type="ECO:0000256" key="7">
    <source>
        <dbReference type="ARBA" id="ARBA00022692"/>
    </source>
</evidence>
<dbReference type="EMBL" id="VLLB01000020">
    <property type="protein sequence ID" value="TWI60273.1"/>
    <property type="molecule type" value="Genomic_DNA"/>
</dbReference>
<evidence type="ECO:0000256" key="1">
    <source>
        <dbReference type="ARBA" id="ARBA00000085"/>
    </source>
</evidence>
<dbReference type="InterPro" id="IPR003660">
    <property type="entry name" value="HAMP_dom"/>
</dbReference>
<evidence type="ECO:0000256" key="8">
    <source>
        <dbReference type="ARBA" id="ARBA00022741"/>
    </source>
</evidence>
<keyword evidence="3 14" id="KW-1003">Cell membrane</keyword>
<name>A0A562QUG8_9BURK</name>
<accession>A0A562QUG8</accession>
<dbReference type="Pfam" id="PF00672">
    <property type="entry name" value="HAMP"/>
    <property type="match status" value="1"/>
</dbReference>
<comment type="subcellular location">
    <subcellularLocation>
        <location evidence="2 14">Cell inner membrane</location>
    </subcellularLocation>
</comment>
<evidence type="ECO:0000313" key="18">
    <source>
        <dbReference type="Proteomes" id="UP000318431"/>
    </source>
</evidence>
<comment type="catalytic activity">
    <reaction evidence="1 14">
        <text>ATP + protein L-histidine = ADP + protein N-phospho-L-histidine.</text>
        <dbReference type="EC" id="2.7.13.3"/>
    </reaction>
</comment>
<dbReference type="InterPro" id="IPR003661">
    <property type="entry name" value="HisK_dim/P_dom"/>
</dbReference>
<dbReference type="SMART" id="SM00388">
    <property type="entry name" value="HisKA"/>
    <property type="match status" value="1"/>
</dbReference>
<dbReference type="PRINTS" id="PR00344">
    <property type="entry name" value="BCTRLSENSOR"/>
</dbReference>
<dbReference type="SUPFAM" id="SSF55874">
    <property type="entry name" value="ATPase domain of HSP90 chaperone/DNA topoisomerase II/histidine kinase"/>
    <property type="match status" value="1"/>
</dbReference>
<dbReference type="Proteomes" id="UP000318431">
    <property type="component" value="Unassembled WGS sequence"/>
</dbReference>
<keyword evidence="10 14" id="KW-0067">ATP-binding</keyword>
<evidence type="ECO:0000256" key="10">
    <source>
        <dbReference type="ARBA" id="ARBA00022840"/>
    </source>
</evidence>
<comment type="function">
    <text evidence="14">Member of a two-component regulatory system.</text>
</comment>
<dbReference type="Gene3D" id="1.10.287.130">
    <property type="match status" value="1"/>
</dbReference>
<dbReference type="SUPFAM" id="SSF47384">
    <property type="entry name" value="Homodimeric domain of signal transducing histidine kinase"/>
    <property type="match status" value="1"/>
</dbReference>
<feature type="domain" description="Histidine kinase" evidence="15">
    <location>
        <begin position="210"/>
        <end position="426"/>
    </location>
</feature>
<dbReference type="InterPro" id="IPR003594">
    <property type="entry name" value="HATPase_dom"/>
</dbReference>
<dbReference type="InterPro" id="IPR036890">
    <property type="entry name" value="HATPase_C_sf"/>
</dbReference>
<keyword evidence="11 14" id="KW-1133">Transmembrane helix</keyword>
<dbReference type="NCBIfam" id="TIGR01386">
    <property type="entry name" value="cztS_silS_copS"/>
    <property type="match status" value="1"/>
</dbReference>
<dbReference type="Gene3D" id="3.30.565.10">
    <property type="entry name" value="Histidine kinase-like ATPase, C-terminal domain"/>
    <property type="match status" value="1"/>
</dbReference>
<dbReference type="InterPro" id="IPR050428">
    <property type="entry name" value="TCS_sensor_his_kinase"/>
</dbReference>
<dbReference type="CDD" id="cd00075">
    <property type="entry name" value="HATPase"/>
    <property type="match status" value="1"/>
</dbReference>
<evidence type="ECO:0000256" key="13">
    <source>
        <dbReference type="ARBA" id="ARBA00023136"/>
    </source>
</evidence>
<feature type="transmembrane region" description="Helical" evidence="14">
    <location>
        <begin position="125"/>
        <end position="148"/>
    </location>
</feature>
<keyword evidence="12 14" id="KW-0902">Two-component regulatory system</keyword>
<gene>
    <name evidence="17" type="ORF">IP91_05161</name>
</gene>
<evidence type="ECO:0000256" key="2">
    <source>
        <dbReference type="ARBA" id="ARBA00004533"/>
    </source>
</evidence>
<comment type="caution">
    <text evidence="17">The sequence shown here is derived from an EMBL/GenBank/DDBJ whole genome shotgun (WGS) entry which is preliminary data.</text>
</comment>
<dbReference type="GO" id="GO:0000155">
    <property type="term" value="F:phosphorelay sensor kinase activity"/>
    <property type="evidence" value="ECO:0007669"/>
    <property type="project" value="InterPro"/>
</dbReference>
<dbReference type="PANTHER" id="PTHR45436:SF3">
    <property type="entry name" value="SENSOR HISTIDINE KINASE HPRS"/>
    <property type="match status" value="1"/>
</dbReference>
<keyword evidence="4 14" id="KW-0997">Cell inner membrane</keyword>
<dbReference type="PANTHER" id="PTHR45436">
    <property type="entry name" value="SENSOR HISTIDINE KINASE YKOH"/>
    <property type="match status" value="1"/>
</dbReference>
<dbReference type="InterPro" id="IPR006290">
    <property type="entry name" value="CztS_silS_copS"/>
</dbReference>
<dbReference type="InterPro" id="IPR004358">
    <property type="entry name" value="Sig_transdc_His_kin-like_C"/>
</dbReference>
<keyword evidence="7 14" id="KW-0812">Transmembrane</keyword>
<evidence type="ECO:0000259" key="15">
    <source>
        <dbReference type="PROSITE" id="PS50109"/>
    </source>
</evidence>
<dbReference type="GO" id="GO:0005524">
    <property type="term" value="F:ATP binding"/>
    <property type="evidence" value="ECO:0007669"/>
    <property type="project" value="UniProtKB-KW"/>
</dbReference>
<dbReference type="CDD" id="cd00082">
    <property type="entry name" value="HisKA"/>
    <property type="match status" value="1"/>
</dbReference>
<protein>
    <recommendedName>
        <fullName evidence="14">Sensor protein</fullName>
        <ecNumber evidence="14">2.7.13.3</ecNumber>
    </recommendedName>
</protein>
<dbReference type="EC" id="2.7.13.3" evidence="14"/>
<feature type="domain" description="HAMP" evidence="16">
    <location>
        <begin position="149"/>
        <end position="202"/>
    </location>
</feature>
<dbReference type="CDD" id="cd06225">
    <property type="entry name" value="HAMP"/>
    <property type="match status" value="1"/>
</dbReference>
<dbReference type="Gene3D" id="6.10.340.10">
    <property type="match status" value="1"/>
</dbReference>
<evidence type="ECO:0000256" key="6">
    <source>
        <dbReference type="ARBA" id="ARBA00022679"/>
    </source>
</evidence>
<evidence type="ECO:0000256" key="9">
    <source>
        <dbReference type="ARBA" id="ARBA00022777"/>
    </source>
</evidence>
<dbReference type="SMART" id="SM00387">
    <property type="entry name" value="HATPase_c"/>
    <property type="match status" value="1"/>
</dbReference>
<dbReference type="GO" id="GO:0005886">
    <property type="term" value="C:plasma membrane"/>
    <property type="evidence" value="ECO:0007669"/>
    <property type="project" value="UniProtKB-SubCell"/>
</dbReference>
<keyword evidence="18" id="KW-1185">Reference proteome</keyword>
<dbReference type="InterPro" id="IPR005467">
    <property type="entry name" value="His_kinase_dom"/>
</dbReference>
<dbReference type="SMART" id="SM00304">
    <property type="entry name" value="HAMP"/>
    <property type="match status" value="1"/>
</dbReference>
<evidence type="ECO:0000256" key="4">
    <source>
        <dbReference type="ARBA" id="ARBA00022519"/>
    </source>
</evidence>
<sequence length="433" mass="46145">MSGRDDAELLNRAAVLRHVLARQASPAAIAASPAAVINTVLGQPGLALRIDAQDGQLLASTASSAPSAASPRVPAVRMPVGKDIRDGSAGSSRVLAMLARTADAGVVRVTLSRQRSDRLAILRRYVPDLLAALLAGTLVATGLGYWAVRRGLAPLRLVIGKADEISTNRLRGRLQVDEVPAELRQLGQAFNAMLDRLEEGVQRLSGFAADLAHDLRTPINTLLVETQVMLSRPRTPEQYEAALASNTEEYERIGRMIENTLFLARADSAQLAVRPERLDLARELGRIVDYFEGVAEEAGVAVALRHTEMLPTLEADPILFQRAVSNLVSNAIRHSRAGSTVVIGTGSGAGAALVTVTNDGDGIAADKLHLVFERYYRSDPSRTGVPDGAGLGLAIVRAIMHLHGGEAGVHSSDGHTRFELRFPAPLVLKASLH</sequence>
<evidence type="ECO:0000259" key="16">
    <source>
        <dbReference type="PROSITE" id="PS50885"/>
    </source>
</evidence>
<keyword evidence="8 14" id="KW-0547">Nucleotide-binding</keyword>